<comment type="caution">
    <text evidence="3">The sequence shown here is derived from an EMBL/GenBank/DDBJ whole genome shotgun (WGS) entry which is preliminary data.</text>
</comment>
<dbReference type="EMBL" id="CALNXJ010000030">
    <property type="protein sequence ID" value="CAH3136120.1"/>
    <property type="molecule type" value="Genomic_DNA"/>
</dbReference>
<dbReference type="AlphaFoldDB" id="A0AAU9X5G5"/>
<feature type="non-terminal residue" evidence="3">
    <location>
        <position position="1"/>
    </location>
</feature>
<keyword evidence="2" id="KW-0812">Transmembrane</keyword>
<proteinExistence type="predicted"/>
<accession>A0AAU9X5G5</accession>
<organism evidence="3 4">
    <name type="scientific">Pocillopora meandrina</name>
    <dbReference type="NCBI Taxonomy" id="46732"/>
    <lineage>
        <taxon>Eukaryota</taxon>
        <taxon>Metazoa</taxon>
        <taxon>Cnidaria</taxon>
        <taxon>Anthozoa</taxon>
        <taxon>Hexacorallia</taxon>
        <taxon>Scleractinia</taxon>
        <taxon>Astrocoeniina</taxon>
        <taxon>Pocilloporidae</taxon>
        <taxon>Pocillopora</taxon>
    </lineage>
</organism>
<evidence type="ECO:0000256" key="2">
    <source>
        <dbReference type="SAM" id="Phobius"/>
    </source>
</evidence>
<protein>
    <submittedName>
        <fullName evidence="3">Uncharacterized protein</fullName>
    </submittedName>
</protein>
<feature type="region of interest" description="Disordered" evidence="1">
    <location>
        <begin position="1"/>
        <end position="27"/>
    </location>
</feature>
<evidence type="ECO:0000256" key="1">
    <source>
        <dbReference type="SAM" id="MobiDB-lite"/>
    </source>
</evidence>
<keyword evidence="2" id="KW-1133">Transmembrane helix</keyword>
<dbReference type="Proteomes" id="UP001159428">
    <property type="component" value="Unassembled WGS sequence"/>
</dbReference>
<feature type="transmembrane region" description="Helical" evidence="2">
    <location>
        <begin position="33"/>
        <end position="53"/>
    </location>
</feature>
<evidence type="ECO:0000313" key="3">
    <source>
        <dbReference type="EMBL" id="CAH3136120.1"/>
    </source>
</evidence>
<keyword evidence="4" id="KW-1185">Reference proteome</keyword>
<evidence type="ECO:0000313" key="4">
    <source>
        <dbReference type="Proteomes" id="UP001159428"/>
    </source>
</evidence>
<name>A0AAU9X5G5_9CNID</name>
<sequence length="73" mass="8647">WKRKWPQDGHSKTKSSSTSREEGRHIKEQRSSFRLNVILLIIMIMKAAGYLQIPRSFKQRNMDFDATLEEKPN</sequence>
<reference evidence="3 4" key="1">
    <citation type="submission" date="2022-05" db="EMBL/GenBank/DDBJ databases">
        <authorList>
            <consortium name="Genoscope - CEA"/>
            <person name="William W."/>
        </authorList>
    </citation>
    <scope>NUCLEOTIDE SEQUENCE [LARGE SCALE GENOMIC DNA]</scope>
</reference>
<keyword evidence="2" id="KW-0472">Membrane</keyword>
<feature type="compositionally biased region" description="Basic and acidic residues" evidence="1">
    <location>
        <begin position="1"/>
        <end position="11"/>
    </location>
</feature>
<gene>
    <name evidence="3" type="ORF">PMEA_00017644</name>
</gene>